<accession>A0A0Q9YN16</accession>
<reference evidence="4" key="2">
    <citation type="journal article" date="2016" name="Genome Announc.">
        <title>Draft Genome Sequences of Two Novel Amoeba-Resistant Intranuclear Bacteria, 'Candidatus Berkiella cookevillensis' and 'Candidatus Berkiella aquae'.</title>
        <authorList>
            <person name="Mehari Y.T."/>
            <person name="Arivett B.A."/>
            <person name="Farone A.L."/>
            <person name="Gunderson J.H."/>
            <person name="Farone M.B."/>
        </authorList>
    </citation>
    <scope>NUCLEOTIDE SEQUENCE</scope>
    <source>
        <strain evidence="4">CC99</strain>
    </source>
</reference>
<dbReference type="Pfam" id="PF00675">
    <property type="entry name" value="Peptidase_M16"/>
    <property type="match status" value="1"/>
</dbReference>
<dbReference type="InterPro" id="IPR050361">
    <property type="entry name" value="MPP/UQCRC_Complex"/>
</dbReference>
<evidence type="ECO:0000313" key="3">
    <source>
        <dbReference type="EMBL" id="KRG18866.1"/>
    </source>
</evidence>
<evidence type="ECO:0000313" key="5">
    <source>
        <dbReference type="Proteomes" id="UP000051494"/>
    </source>
</evidence>
<comment type="caution">
    <text evidence="3">The sequence shown here is derived from an EMBL/GenBank/DDBJ whole genome shotgun (WGS) entry which is preliminary data.</text>
</comment>
<gene>
    <name evidence="4" type="ORF">CC99x_000240</name>
    <name evidence="3" type="ORF">CC99x_01347</name>
</gene>
<dbReference type="PATRIC" id="fig|1590042.3.peg.1368"/>
<protein>
    <submittedName>
        <fullName evidence="4">Insulinase family protein</fullName>
    </submittedName>
    <submittedName>
        <fullName evidence="3">Peptidase M16 inactive domain protein</fullName>
    </submittedName>
</protein>
<sequence length="468" mass="52165">MLRSFTKKNFIVGAVLTAIVAIVIGFKYFSDQAKEGSNMKLLSPQAFKSYQSLEGVINIHHWQNKWGTNVYFVRAPELPIVDVRVIFDAGSARNQNAIPLAYFSNFLLNHGTAAHNADKIAAEFEMLGAQYSAGAYRDMAFVNIRSLSEAKYLDKAIALYADVISKPQYDEASLSREKQNAISMLKLQAQTPQSIGEKAFFEALYPENTYAYWELGDEKSIQKIKPKDLNLFHQNFYVQNNAAVIIVGDVSLENANAISEQVLEGLPAGQKAPTLASVKMPIKQIEKKIKFSSTQTHIMYGMPVLKRQDPDYYSLVVGNHILGGNSQNNRVFDTVRGKHGLAYSAYSYFQPMAEAGPFMMVCQTRAEEAARAKGLLESLLKDYIAHGPTEDELAEAKQNLLGGYPLLFDSNSNIASQLSILGFYDLPLDYFNQYQNNVDKVTTASIKDAFARRIDLKKMVTVMVGEST</sequence>
<dbReference type="EMBL" id="LKHV02000001">
    <property type="protein sequence ID" value="MCS5707324.1"/>
    <property type="molecule type" value="Genomic_DNA"/>
</dbReference>
<proteinExistence type="predicted"/>
<dbReference type="GO" id="GO:0046872">
    <property type="term" value="F:metal ion binding"/>
    <property type="evidence" value="ECO:0007669"/>
    <property type="project" value="InterPro"/>
</dbReference>
<dbReference type="STRING" id="437022.CC99x_01347"/>
<organism evidence="3">
    <name type="scientific">Candidatus Berkiella cookevillensis</name>
    <dbReference type="NCBI Taxonomy" id="437022"/>
    <lineage>
        <taxon>Bacteria</taxon>
        <taxon>Pseudomonadati</taxon>
        <taxon>Pseudomonadota</taxon>
        <taxon>Gammaproteobacteria</taxon>
        <taxon>Candidatus Berkiellales</taxon>
        <taxon>Candidatus Berkiellaceae</taxon>
        <taxon>Candidatus Berkiella</taxon>
    </lineage>
</organism>
<dbReference type="AlphaFoldDB" id="A0A0Q9YN16"/>
<dbReference type="Gene3D" id="3.30.830.10">
    <property type="entry name" value="Metalloenzyme, LuxS/M16 peptidase-like"/>
    <property type="match status" value="2"/>
</dbReference>
<dbReference type="InterPro" id="IPR007863">
    <property type="entry name" value="Peptidase_M16_C"/>
</dbReference>
<reference evidence="3" key="1">
    <citation type="submission" date="2015-09" db="EMBL/GenBank/DDBJ databases">
        <title>Draft Genome Sequences of Two Novel Amoeba-resistant Intranuclear Bacteria, Candidatus Berkiella cookevillensis and Candidatus Berkiella aquae.</title>
        <authorList>
            <person name="Mehari Y.T."/>
            <person name="Arivett B.A."/>
            <person name="Farone A.L."/>
            <person name="Gunderson J.H."/>
            <person name="Farone M.B."/>
        </authorList>
    </citation>
    <scope>NUCLEOTIDE SEQUENCE [LARGE SCALE GENOMIC DNA]</scope>
    <source>
        <strain evidence="3">CC99</strain>
    </source>
</reference>
<dbReference type="InterPro" id="IPR011765">
    <property type="entry name" value="Pept_M16_N"/>
</dbReference>
<evidence type="ECO:0000259" key="1">
    <source>
        <dbReference type="Pfam" id="PF00675"/>
    </source>
</evidence>
<dbReference type="PANTHER" id="PTHR11851:SF224">
    <property type="entry name" value="PROCESSING PROTEASE"/>
    <property type="match status" value="1"/>
</dbReference>
<evidence type="ECO:0000313" key="4">
    <source>
        <dbReference type="EMBL" id="MCS5707324.1"/>
    </source>
</evidence>
<dbReference type="PANTHER" id="PTHR11851">
    <property type="entry name" value="METALLOPROTEASE"/>
    <property type="match status" value="1"/>
</dbReference>
<keyword evidence="5" id="KW-1185">Reference proteome</keyword>
<evidence type="ECO:0000259" key="2">
    <source>
        <dbReference type="Pfam" id="PF05193"/>
    </source>
</evidence>
<dbReference type="Pfam" id="PF05193">
    <property type="entry name" value="Peptidase_M16_C"/>
    <property type="match status" value="1"/>
</dbReference>
<dbReference type="OrthoDB" id="9811314at2"/>
<dbReference type="RefSeq" id="WP_057624450.1">
    <property type="nucleotide sequence ID" value="NZ_LKHV02000001.1"/>
</dbReference>
<feature type="domain" description="Peptidase M16 C-terminal" evidence="2">
    <location>
        <begin position="224"/>
        <end position="400"/>
    </location>
</feature>
<dbReference type="InterPro" id="IPR011249">
    <property type="entry name" value="Metalloenz_LuxS/M16"/>
</dbReference>
<dbReference type="SUPFAM" id="SSF63411">
    <property type="entry name" value="LuxS/MPP-like metallohydrolase"/>
    <property type="match status" value="2"/>
</dbReference>
<dbReference type="Proteomes" id="UP000051494">
    <property type="component" value="Unassembled WGS sequence"/>
</dbReference>
<feature type="domain" description="Peptidase M16 N-terminal" evidence="1">
    <location>
        <begin position="75"/>
        <end position="210"/>
    </location>
</feature>
<name>A0A0Q9YN16_9GAMM</name>
<reference evidence="4" key="3">
    <citation type="submission" date="2021-06" db="EMBL/GenBank/DDBJ databases">
        <title>Genomic Description and Analysis of Intracellular Bacteria, Candidatus Berkiella cookevillensis and Candidatus Berkiella aquae.</title>
        <authorList>
            <person name="Kidane D.T."/>
            <person name="Mehari Y.T."/>
            <person name="Rice F.C."/>
            <person name="Arivett B.A."/>
            <person name="Farone A.L."/>
            <person name="Berk S.G."/>
            <person name="Farone M.B."/>
        </authorList>
    </citation>
    <scope>NUCLEOTIDE SEQUENCE</scope>
    <source>
        <strain evidence="4">CC99</strain>
    </source>
</reference>
<dbReference type="EMBL" id="LKHV01000005">
    <property type="protein sequence ID" value="KRG18866.1"/>
    <property type="molecule type" value="Genomic_DNA"/>
</dbReference>